<dbReference type="InterPro" id="IPR045860">
    <property type="entry name" value="Snake_toxin-like_sf"/>
</dbReference>
<keyword evidence="2" id="KW-1003">Cell membrane</keyword>
<evidence type="ECO:0000256" key="2">
    <source>
        <dbReference type="ARBA" id="ARBA00022475"/>
    </source>
</evidence>
<reference evidence="11" key="1">
    <citation type="submission" date="2025-08" db="UniProtKB">
        <authorList>
            <consortium name="Ensembl"/>
        </authorList>
    </citation>
    <scope>IDENTIFICATION</scope>
</reference>
<keyword evidence="7" id="KW-0325">Glycoprotein</keyword>
<name>A0A9J7XE41_CYPCA</name>
<keyword evidence="3" id="KW-0336">GPI-anchor</keyword>
<dbReference type="InterPro" id="IPR046354">
    <property type="entry name" value="SPACA4/Bouncer"/>
</dbReference>
<dbReference type="GO" id="GO:0098552">
    <property type="term" value="C:side of membrane"/>
    <property type="evidence" value="ECO:0007669"/>
    <property type="project" value="UniProtKB-KW"/>
</dbReference>
<evidence type="ECO:0000259" key="10">
    <source>
        <dbReference type="Pfam" id="PF00021"/>
    </source>
</evidence>
<evidence type="ECO:0000256" key="1">
    <source>
        <dbReference type="ARBA" id="ARBA00004609"/>
    </source>
</evidence>
<evidence type="ECO:0000256" key="9">
    <source>
        <dbReference type="ARBA" id="ARBA00029446"/>
    </source>
</evidence>
<dbReference type="InterPro" id="IPR016054">
    <property type="entry name" value="LY6_UPA_recep-like"/>
</dbReference>
<evidence type="ECO:0000256" key="5">
    <source>
        <dbReference type="ARBA" id="ARBA00023136"/>
    </source>
</evidence>
<evidence type="ECO:0000313" key="11">
    <source>
        <dbReference type="Ensembl" id="ENSCCRP00000104581.1"/>
    </source>
</evidence>
<feature type="domain" description="UPAR/Ly6" evidence="10">
    <location>
        <begin position="41"/>
        <end position="125"/>
    </location>
</feature>
<organism evidence="11 12">
    <name type="scientific">Cyprinus carpio carpio</name>
    <dbReference type="NCBI Taxonomy" id="630221"/>
    <lineage>
        <taxon>Eukaryota</taxon>
        <taxon>Metazoa</taxon>
        <taxon>Chordata</taxon>
        <taxon>Craniata</taxon>
        <taxon>Vertebrata</taxon>
        <taxon>Euteleostomi</taxon>
        <taxon>Actinopterygii</taxon>
        <taxon>Neopterygii</taxon>
        <taxon>Teleostei</taxon>
        <taxon>Ostariophysi</taxon>
        <taxon>Cypriniformes</taxon>
        <taxon>Cyprinidae</taxon>
        <taxon>Cyprininae</taxon>
        <taxon>Cyprinus</taxon>
    </lineage>
</organism>
<dbReference type="Proteomes" id="UP001108240">
    <property type="component" value="Unplaced"/>
</dbReference>
<proteinExistence type="inferred from homology"/>
<keyword evidence="5" id="KW-0472">Membrane</keyword>
<keyword evidence="6" id="KW-1015">Disulfide bond</keyword>
<comment type="subcellular location">
    <subcellularLocation>
        <location evidence="1">Cell membrane</location>
        <topology evidence="1">Lipid-anchor</topology>
        <topology evidence="1">GPI-anchor</topology>
    </subcellularLocation>
</comment>
<dbReference type="GO" id="GO:0035036">
    <property type="term" value="P:sperm-egg recognition"/>
    <property type="evidence" value="ECO:0007669"/>
    <property type="project" value="TreeGrafter"/>
</dbReference>
<keyword evidence="8" id="KW-0449">Lipoprotein</keyword>
<protein>
    <submittedName>
        <fullName evidence="11">Lymphocyte antigen-6, epidermis</fullName>
    </submittedName>
</protein>
<accession>A0A9J7XE41</accession>
<dbReference type="Pfam" id="PF00021">
    <property type="entry name" value="UPAR_LY6"/>
    <property type="match status" value="1"/>
</dbReference>
<sequence>MMYDGHMMDNYDQKKKNSSWALIKEKSKKAQDEARASLSGQALQCYECKLGFWNLCITSKKTCDAGEHCFSGVGKAGGLVDIKMKGCLEVSKCNKTEQVNFPSNSSTNIYAMMKTCCSTDLCNSAPAHFHMSAVSMASATISSVFMVKFLI</sequence>
<dbReference type="GO" id="GO:0005886">
    <property type="term" value="C:plasma membrane"/>
    <property type="evidence" value="ECO:0007669"/>
    <property type="project" value="UniProtKB-SubCell"/>
</dbReference>
<evidence type="ECO:0000256" key="8">
    <source>
        <dbReference type="ARBA" id="ARBA00023288"/>
    </source>
</evidence>
<dbReference type="PANTHER" id="PTHR47613">
    <property type="entry name" value="SPERM ACROSOME MEMBRANE-ASSOCIATED PROTEIN 4"/>
    <property type="match status" value="1"/>
</dbReference>
<dbReference type="AlphaFoldDB" id="A0A9J7XE41"/>
<keyword evidence="4" id="KW-0732">Signal</keyword>
<dbReference type="GeneTree" id="ENSGT00510000049347"/>
<evidence type="ECO:0000313" key="12">
    <source>
        <dbReference type="Proteomes" id="UP001108240"/>
    </source>
</evidence>
<evidence type="ECO:0000256" key="6">
    <source>
        <dbReference type="ARBA" id="ARBA00023157"/>
    </source>
</evidence>
<evidence type="ECO:0000256" key="3">
    <source>
        <dbReference type="ARBA" id="ARBA00022622"/>
    </source>
</evidence>
<dbReference type="PANTHER" id="PTHR47613:SF1">
    <property type="entry name" value="SPERM ACROSOME MEMBRANE-ASSOCIATED PROTEIN 4"/>
    <property type="match status" value="1"/>
</dbReference>
<comment type="similarity">
    <text evidence="9">Belongs to the SPACA4/bouncer family.</text>
</comment>
<evidence type="ECO:0000256" key="4">
    <source>
        <dbReference type="ARBA" id="ARBA00022729"/>
    </source>
</evidence>
<keyword evidence="12" id="KW-1185">Reference proteome</keyword>
<dbReference type="Gene3D" id="2.10.60.10">
    <property type="entry name" value="CD59"/>
    <property type="match status" value="1"/>
</dbReference>
<reference evidence="11" key="2">
    <citation type="submission" date="2025-09" db="UniProtKB">
        <authorList>
            <consortium name="Ensembl"/>
        </authorList>
    </citation>
    <scope>IDENTIFICATION</scope>
</reference>
<dbReference type="SUPFAM" id="SSF57302">
    <property type="entry name" value="Snake toxin-like"/>
    <property type="match status" value="1"/>
</dbReference>
<dbReference type="Ensembl" id="ENSCCRT00000109365.1">
    <property type="protein sequence ID" value="ENSCCRP00000104581.1"/>
    <property type="gene ID" value="ENSCCRG00000064835.1"/>
</dbReference>
<evidence type="ECO:0000256" key="7">
    <source>
        <dbReference type="ARBA" id="ARBA00023180"/>
    </source>
</evidence>